<evidence type="ECO:0000313" key="4">
    <source>
        <dbReference type="Proteomes" id="UP000313359"/>
    </source>
</evidence>
<evidence type="ECO:0000313" key="3">
    <source>
        <dbReference type="EMBL" id="RPD61213.1"/>
    </source>
</evidence>
<sequence length="92" mass="10123">MACGKASSFLSFAVLLSTSWRVRGSDVLVVRAVAVPSQVRVVLPSIMMCCRRYSWYLSEITQTPSRVPGSQFISSSAPKQRKSCRPIRPAST</sequence>
<protein>
    <recommendedName>
        <fullName evidence="5">Secreted protein</fullName>
    </recommendedName>
</protein>
<feature type="chain" id="PRO_5022708775" description="Secreted protein" evidence="2">
    <location>
        <begin position="25"/>
        <end position="92"/>
    </location>
</feature>
<reference evidence="3" key="1">
    <citation type="journal article" date="2018" name="Genome Biol. Evol.">
        <title>Genomics and development of Lentinus tigrinus, a white-rot wood-decaying mushroom with dimorphic fruiting bodies.</title>
        <authorList>
            <person name="Wu B."/>
            <person name="Xu Z."/>
            <person name="Knudson A."/>
            <person name="Carlson A."/>
            <person name="Chen N."/>
            <person name="Kovaka S."/>
            <person name="LaButti K."/>
            <person name="Lipzen A."/>
            <person name="Pennachio C."/>
            <person name="Riley R."/>
            <person name="Schakwitz W."/>
            <person name="Umezawa K."/>
            <person name="Ohm R.A."/>
            <person name="Grigoriev I.V."/>
            <person name="Nagy L.G."/>
            <person name="Gibbons J."/>
            <person name="Hibbett D."/>
        </authorList>
    </citation>
    <scope>NUCLEOTIDE SEQUENCE [LARGE SCALE GENOMIC DNA]</scope>
    <source>
        <strain evidence="3">ALCF2SS1-6</strain>
    </source>
</reference>
<organism evidence="3 4">
    <name type="scientific">Lentinus tigrinus ALCF2SS1-6</name>
    <dbReference type="NCBI Taxonomy" id="1328759"/>
    <lineage>
        <taxon>Eukaryota</taxon>
        <taxon>Fungi</taxon>
        <taxon>Dikarya</taxon>
        <taxon>Basidiomycota</taxon>
        <taxon>Agaricomycotina</taxon>
        <taxon>Agaricomycetes</taxon>
        <taxon>Polyporales</taxon>
        <taxon>Polyporaceae</taxon>
        <taxon>Lentinus</taxon>
    </lineage>
</organism>
<evidence type="ECO:0000256" key="1">
    <source>
        <dbReference type="SAM" id="MobiDB-lite"/>
    </source>
</evidence>
<gene>
    <name evidence="3" type="ORF">L227DRAFT_79494</name>
</gene>
<evidence type="ECO:0008006" key="5">
    <source>
        <dbReference type="Google" id="ProtNLM"/>
    </source>
</evidence>
<dbReference type="AlphaFoldDB" id="A0A5C2SBT0"/>
<keyword evidence="4" id="KW-1185">Reference proteome</keyword>
<dbReference type="EMBL" id="ML122263">
    <property type="protein sequence ID" value="RPD61213.1"/>
    <property type="molecule type" value="Genomic_DNA"/>
</dbReference>
<name>A0A5C2SBT0_9APHY</name>
<accession>A0A5C2SBT0</accession>
<evidence type="ECO:0000256" key="2">
    <source>
        <dbReference type="SAM" id="SignalP"/>
    </source>
</evidence>
<feature type="signal peptide" evidence="2">
    <location>
        <begin position="1"/>
        <end position="24"/>
    </location>
</feature>
<dbReference type="Proteomes" id="UP000313359">
    <property type="component" value="Unassembled WGS sequence"/>
</dbReference>
<proteinExistence type="predicted"/>
<keyword evidence="2" id="KW-0732">Signal</keyword>
<feature type="region of interest" description="Disordered" evidence="1">
    <location>
        <begin position="65"/>
        <end position="92"/>
    </location>
</feature>